<organism evidence="2 3">
    <name type="scientific">Rickenella mellea</name>
    <dbReference type="NCBI Taxonomy" id="50990"/>
    <lineage>
        <taxon>Eukaryota</taxon>
        <taxon>Fungi</taxon>
        <taxon>Dikarya</taxon>
        <taxon>Basidiomycota</taxon>
        <taxon>Agaricomycotina</taxon>
        <taxon>Agaricomycetes</taxon>
        <taxon>Hymenochaetales</taxon>
        <taxon>Rickenellaceae</taxon>
        <taxon>Rickenella</taxon>
    </lineage>
</organism>
<evidence type="ECO:0000256" key="1">
    <source>
        <dbReference type="SAM" id="MobiDB-lite"/>
    </source>
</evidence>
<dbReference type="EMBL" id="ML170232">
    <property type="protein sequence ID" value="TDL16936.1"/>
    <property type="molecule type" value="Genomic_DNA"/>
</dbReference>
<feature type="compositionally biased region" description="Polar residues" evidence="1">
    <location>
        <begin position="68"/>
        <end position="84"/>
    </location>
</feature>
<proteinExistence type="predicted"/>
<gene>
    <name evidence="2" type="ORF">BD410DRAFT_807741</name>
</gene>
<keyword evidence="3" id="KW-1185">Reference proteome</keyword>
<evidence type="ECO:0000313" key="2">
    <source>
        <dbReference type="EMBL" id="TDL16936.1"/>
    </source>
</evidence>
<reference evidence="2 3" key="1">
    <citation type="submission" date="2018-06" db="EMBL/GenBank/DDBJ databases">
        <title>A transcriptomic atlas of mushroom development highlights an independent origin of complex multicellularity.</title>
        <authorList>
            <consortium name="DOE Joint Genome Institute"/>
            <person name="Krizsan K."/>
            <person name="Almasi E."/>
            <person name="Merenyi Z."/>
            <person name="Sahu N."/>
            <person name="Viragh M."/>
            <person name="Koszo T."/>
            <person name="Mondo S."/>
            <person name="Kiss B."/>
            <person name="Balint B."/>
            <person name="Kues U."/>
            <person name="Barry K."/>
            <person name="Hegedus J.C."/>
            <person name="Henrissat B."/>
            <person name="Johnson J."/>
            <person name="Lipzen A."/>
            <person name="Ohm R."/>
            <person name="Nagy I."/>
            <person name="Pangilinan J."/>
            <person name="Yan J."/>
            <person name="Xiong Y."/>
            <person name="Grigoriev I.V."/>
            <person name="Hibbett D.S."/>
            <person name="Nagy L.G."/>
        </authorList>
    </citation>
    <scope>NUCLEOTIDE SEQUENCE [LARGE SCALE GENOMIC DNA]</scope>
    <source>
        <strain evidence="2 3">SZMC22713</strain>
    </source>
</reference>
<name>A0A4Y7PPI0_9AGAM</name>
<sequence length="353" mass="38325">MPVRSTLSDTSEDRTSEYTPCRSVPQQVIGSASQPSTCHSSSQELIIVIEEGREYYVPSSTRKKRTTTHVGTDTFPTDNGSRQSVMDLRPQAHSTTKVDETMSQDRTRSMEVTDKSLDSSAVKPRIEPGQTYDHSAQRLCPFLTDIGVSMNGTPRSSTSSSLPLPAMPIDGPVDVERMMPQHPPHPTRINQYTSDPIDAANMEPAFRTYLFSATTNPSGQAPIHNNVHNHGGFVGPPFFTPASAGDLQAHGGGFADMQSAPQGIRPLDDRLITPASFSHLVPLDFCACGIVFDTQRRGALGRLWQPLVDTLCDRSHLIYMLTPLGGTQPSSMDHYGAFNVMPPSTAYSGFAGG</sequence>
<protein>
    <submittedName>
        <fullName evidence="2">Uncharacterized protein</fullName>
    </submittedName>
</protein>
<feature type="region of interest" description="Disordered" evidence="1">
    <location>
        <begin position="1"/>
        <end position="41"/>
    </location>
</feature>
<evidence type="ECO:0000313" key="3">
    <source>
        <dbReference type="Proteomes" id="UP000294933"/>
    </source>
</evidence>
<accession>A0A4Y7PPI0</accession>
<dbReference type="Proteomes" id="UP000294933">
    <property type="component" value="Unassembled WGS sequence"/>
</dbReference>
<feature type="region of interest" description="Disordered" evidence="1">
    <location>
        <begin position="59"/>
        <end position="120"/>
    </location>
</feature>
<dbReference type="VEuPathDB" id="FungiDB:BD410DRAFT_807741"/>
<feature type="compositionally biased region" description="Polar residues" evidence="1">
    <location>
        <begin position="24"/>
        <end position="41"/>
    </location>
</feature>
<dbReference type="AlphaFoldDB" id="A0A4Y7PPI0"/>
<feature type="compositionally biased region" description="Basic and acidic residues" evidence="1">
    <location>
        <begin position="96"/>
        <end position="117"/>
    </location>
</feature>